<name>A0ABV3R4Y5_9HYPH</name>
<reference evidence="1 2" key="1">
    <citation type="submission" date="2024-06" db="EMBL/GenBank/DDBJ databases">
        <authorList>
            <person name="Tuo L."/>
        </authorList>
    </citation>
    <scope>NUCLEOTIDE SEQUENCE [LARGE SCALE GENOMIC DNA]</scope>
    <source>
        <strain evidence="1 2">ZMM04-5</strain>
    </source>
</reference>
<protein>
    <submittedName>
        <fullName evidence="1">Uncharacterized protein</fullName>
    </submittedName>
</protein>
<evidence type="ECO:0000313" key="1">
    <source>
        <dbReference type="EMBL" id="MEW9808017.1"/>
    </source>
</evidence>
<dbReference type="RefSeq" id="WP_367725224.1">
    <property type="nucleotide sequence ID" value="NZ_JBFOCH010000010.1"/>
</dbReference>
<dbReference type="EMBL" id="JBFOCI010000006">
    <property type="protein sequence ID" value="MEW9808017.1"/>
    <property type="molecule type" value="Genomic_DNA"/>
</dbReference>
<organism evidence="1 2">
    <name type="scientific">Mesorhizobium marinum</name>
    <dbReference type="NCBI Taxonomy" id="3228790"/>
    <lineage>
        <taxon>Bacteria</taxon>
        <taxon>Pseudomonadati</taxon>
        <taxon>Pseudomonadota</taxon>
        <taxon>Alphaproteobacteria</taxon>
        <taxon>Hyphomicrobiales</taxon>
        <taxon>Phyllobacteriaceae</taxon>
        <taxon>Mesorhizobium</taxon>
    </lineage>
</organism>
<dbReference type="Proteomes" id="UP001556196">
    <property type="component" value="Unassembled WGS sequence"/>
</dbReference>
<gene>
    <name evidence="1" type="ORF">ABUE31_18680</name>
</gene>
<keyword evidence="2" id="KW-1185">Reference proteome</keyword>
<accession>A0ABV3R4Y5</accession>
<sequence>MRYVIGICIVTAFLIWDVGYNDGRYITATVMELKRLTAMVGA</sequence>
<evidence type="ECO:0000313" key="2">
    <source>
        <dbReference type="Proteomes" id="UP001556196"/>
    </source>
</evidence>
<proteinExistence type="predicted"/>
<comment type="caution">
    <text evidence="1">The sequence shown here is derived from an EMBL/GenBank/DDBJ whole genome shotgun (WGS) entry which is preliminary data.</text>
</comment>